<dbReference type="Pfam" id="PF04828">
    <property type="entry name" value="GFA"/>
    <property type="match status" value="1"/>
</dbReference>
<accession>A0ABY5MKW9</accession>
<dbReference type="EMBL" id="CP030941">
    <property type="protein sequence ID" value="UUP17489.1"/>
    <property type="molecule type" value="Genomic_DNA"/>
</dbReference>
<reference evidence="5 6" key="1">
    <citation type="submission" date="2018-07" db="EMBL/GenBank/DDBJ databases">
        <title>Genome sequence of Nitratireductor thuwali#1536.</title>
        <authorList>
            <person name="Michoud G."/>
            <person name="Merlino G."/>
            <person name="Sefrji F.O."/>
            <person name="Daffonchio D."/>
        </authorList>
    </citation>
    <scope>NUCLEOTIDE SEQUENCE [LARGE SCALE GENOMIC DNA]</scope>
    <source>
        <strain evidence="6">Nit1536</strain>
    </source>
</reference>
<evidence type="ECO:0000313" key="5">
    <source>
        <dbReference type="EMBL" id="UUP17489.1"/>
    </source>
</evidence>
<evidence type="ECO:0000256" key="1">
    <source>
        <dbReference type="ARBA" id="ARBA00005495"/>
    </source>
</evidence>
<feature type="domain" description="CENP-V/GFA" evidence="4">
    <location>
        <begin position="8"/>
        <end position="124"/>
    </location>
</feature>
<evidence type="ECO:0000313" key="6">
    <source>
        <dbReference type="Proteomes" id="UP001342418"/>
    </source>
</evidence>
<dbReference type="PANTHER" id="PTHR28620:SF1">
    <property type="entry name" value="CENP-V_GFA DOMAIN-CONTAINING PROTEIN"/>
    <property type="match status" value="1"/>
</dbReference>
<dbReference type="InterPro" id="IPR011057">
    <property type="entry name" value="Mss4-like_sf"/>
</dbReference>
<evidence type="ECO:0000256" key="2">
    <source>
        <dbReference type="ARBA" id="ARBA00022723"/>
    </source>
</evidence>
<keyword evidence="6" id="KW-1185">Reference proteome</keyword>
<dbReference type="InterPro" id="IPR052355">
    <property type="entry name" value="CENP-V-like"/>
</dbReference>
<keyword evidence="2" id="KW-0479">Metal-binding</keyword>
<dbReference type="Gene3D" id="2.170.150.70">
    <property type="match status" value="1"/>
</dbReference>
<keyword evidence="3" id="KW-0862">Zinc</keyword>
<evidence type="ECO:0000256" key="3">
    <source>
        <dbReference type="ARBA" id="ARBA00022833"/>
    </source>
</evidence>
<dbReference type="Proteomes" id="UP001342418">
    <property type="component" value="Chromosome"/>
</dbReference>
<dbReference type="InterPro" id="IPR006913">
    <property type="entry name" value="CENP-V/GFA"/>
</dbReference>
<dbReference type="SUPFAM" id="SSF51316">
    <property type="entry name" value="Mss4-like"/>
    <property type="match status" value="1"/>
</dbReference>
<dbReference type="RefSeq" id="WP_338529820.1">
    <property type="nucleotide sequence ID" value="NZ_CP030941.1"/>
</dbReference>
<protein>
    <recommendedName>
        <fullName evidence="4">CENP-V/GFA domain-containing protein</fullName>
    </recommendedName>
</protein>
<organism evidence="5 6">
    <name type="scientific">Nitratireductor thuwali</name>
    <dbReference type="NCBI Taxonomy" id="2267699"/>
    <lineage>
        <taxon>Bacteria</taxon>
        <taxon>Pseudomonadati</taxon>
        <taxon>Pseudomonadota</taxon>
        <taxon>Alphaproteobacteria</taxon>
        <taxon>Hyphomicrobiales</taxon>
        <taxon>Phyllobacteriaceae</taxon>
        <taxon>Nitratireductor</taxon>
    </lineage>
</organism>
<comment type="similarity">
    <text evidence="1">Belongs to the Gfa family.</text>
</comment>
<sequence>MDYDFEHAAGACHCGAVKFRVKLSDGLRNGRRCTCSYCRMRGAVAVSAKLGDLTVVEGGERLSLYQFNTNTAKHYFCSRCGIYTHHQRRSNPNEYGVNVACLEGISPFDFEEVPVTDGIRHPSDGGREAGSELVGVLKFVPARPR</sequence>
<gene>
    <name evidence="5" type="ORF">NTH_01957</name>
</gene>
<proteinExistence type="inferred from homology"/>
<evidence type="ECO:0000259" key="4">
    <source>
        <dbReference type="PROSITE" id="PS51891"/>
    </source>
</evidence>
<name>A0ABY5MKW9_9HYPH</name>
<dbReference type="PANTHER" id="PTHR28620">
    <property type="entry name" value="CENTROMERE PROTEIN V"/>
    <property type="match status" value="1"/>
</dbReference>
<dbReference type="PROSITE" id="PS51891">
    <property type="entry name" value="CENP_V_GFA"/>
    <property type="match status" value="1"/>
</dbReference>